<dbReference type="OrthoDB" id="7867799at2"/>
<dbReference type="eggNOG" id="ENOG5031BH7">
    <property type="taxonomic scope" value="Bacteria"/>
</dbReference>
<protein>
    <recommendedName>
        <fullName evidence="3">DUF1127 domain-containing protein</fullName>
    </recommendedName>
</protein>
<proteinExistence type="predicted"/>
<reference evidence="1 2" key="1">
    <citation type="submission" date="2014-01" db="EMBL/GenBank/DDBJ databases">
        <title>Roseivivax isoporae LMG 25204 Genome Sequencing.</title>
        <authorList>
            <person name="Lai Q."/>
            <person name="Li G."/>
            <person name="Shao Z."/>
        </authorList>
    </citation>
    <scope>NUCLEOTIDE SEQUENCE [LARGE SCALE GENOMIC DNA]</scope>
    <source>
        <strain evidence="1 2">LMG 25204</strain>
    </source>
</reference>
<dbReference type="Proteomes" id="UP000023430">
    <property type="component" value="Unassembled WGS sequence"/>
</dbReference>
<evidence type="ECO:0008006" key="3">
    <source>
        <dbReference type="Google" id="ProtNLM"/>
    </source>
</evidence>
<sequence>MAQSANSTIAPSTGVFSQVAEGFTRGLTFLIENNPRYARIEKINRMSDAELEAQGVTRAEVVRRVFRDRFYL</sequence>
<evidence type="ECO:0000313" key="2">
    <source>
        <dbReference type="Proteomes" id="UP000023430"/>
    </source>
</evidence>
<dbReference type="STRING" id="1449351.RISW2_18470"/>
<dbReference type="EMBL" id="JAME01000005">
    <property type="protein sequence ID" value="ETX30173.1"/>
    <property type="molecule type" value="Genomic_DNA"/>
</dbReference>
<keyword evidence="2" id="KW-1185">Reference proteome</keyword>
<evidence type="ECO:0000313" key="1">
    <source>
        <dbReference type="EMBL" id="ETX30173.1"/>
    </source>
</evidence>
<gene>
    <name evidence="1" type="ORF">RISW2_18470</name>
</gene>
<dbReference type="AlphaFoldDB" id="X7FBR5"/>
<comment type="caution">
    <text evidence="1">The sequence shown here is derived from an EMBL/GenBank/DDBJ whole genome shotgun (WGS) entry which is preliminary data.</text>
</comment>
<name>X7FBR5_9RHOB</name>
<organism evidence="1 2">
    <name type="scientific">Roseivivax isoporae LMG 25204</name>
    <dbReference type="NCBI Taxonomy" id="1449351"/>
    <lineage>
        <taxon>Bacteria</taxon>
        <taxon>Pseudomonadati</taxon>
        <taxon>Pseudomonadota</taxon>
        <taxon>Alphaproteobacteria</taxon>
        <taxon>Rhodobacterales</taxon>
        <taxon>Roseobacteraceae</taxon>
        <taxon>Roseivivax</taxon>
    </lineage>
</organism>
<dbReference type="RefSeq" id="WP_043767301.1">
    <property type="nucleotide sequence ID" value="NZ_JAME01000005.1"/>
</dbReference>
<accession>X7FBR5</accession>